<accession>A0AAN9T8Q0</accession>
<keyword evidence="3" id="KW-1185">Reference proteome</keyword>
<dbReference type="AlphaFoldDB" id="A0AAN9T8Q0"/>
<feature type="transmembrane region" description="Helical" evidence="1">
    <location>
        <begin position="12"/>
        <end position="45"/>
    </location>
</feature>
<keyword evidence="1" id="KW-1133">Transmembrane helix</keyword>
<evidence type="ECO:0000313" key="3">
    <source>
        <dbReference type="Proteomes" id="UP001386955"/>
    </source>
</evidence>
<keyword evidence="1" id="KW-0812">Transmembrane</keyword>
<proteinExistence type="predicted"/>
<reference evidence="2 3" key="1">
    <citation type="submission" date="2024-01" db="EMBL/GenBank/DDBJ databases">
        <title>The genomes of 5 underutilized Papilionoideae crops provide insights into root nodulation and disease resistanc.</title>
        <authorList>
            <person name="Jiang F."/>
        </authorList>
    </citation>
    <scope>NUCLEOTIDE SEQUENCE [LARGE SCALE GENOMIC DNA]</scope>
    <source>
        <strain evidence="2">DUOXIRENSHENG_FW03</strain>
        <tissue evidence="2">Leaves</tissue>
    </source>
</reference>
<evidence type="ECO:0000256" key="1">
    <source>
        <dbReference type="SAM" id="Phobius"/>
    </source>
</evidence>
<comment type="caution">
    <text evidence="2">The sequence shown here is derived from an EMBL/GenBank/DDBJ whole genome shotgun (WGS) entry which is preliminary data.</text>
</comment>
<feature type="transmembrane region" description="Helical" evidence="1">
    <location>
        <begin position="57"/>
        <end position="78"/>
    </location>
</feature>
<gene>
    <name evidence="2" type="ORF">VNO78_01025</name>
</gene>
<dbReference type="EMBL" id="JAYMYS010000001">
    <property type="protein sequence ID" value="KAK7410321.1"/>
    <property type="molecule type" value="Genomic_DNA"/>
</dbReference>
<sequence length="93" mass="10576">MTNNIKHIQGKRTFLVPVLATSYGTCQILLSLVSHTFFLFCIYFLYNPFSFSISLHFISALSSIPCNSLSLSLSFLLLRSVHIDDKQPRYVEA</sequence>
<protein>
    <submittedName>
        <fullName evidence="2">Uncharacterized protein</fullName>
    </submittedName>
</protein>
<keyword evidence="1" id="KW-0472">Membrane</keyword>
<evidence type="ECO:0000313" key="2">
    <source>
        <dbReference type="EMBL" id="KAK7410321.1"/>
    </source>
</evidence>
<name>A0AAN9T8Q0_PSOTE</name>
<dbReference type="Proteomes" id="UP001386955">
    <property type="component" value="Unassembled WGS sequence"/>
</dbReference>
<organism evidence="2 3">
    <name type="scientific">Psophocarpus tetragonolobus</name>
    <name type="common">Winged bean</name>
    <name type="synonym">Dolichos tetragonolobus</name>
    <dbReference type="NCBI Taxonomy" id="3891"/>
    <lineage>
        <taxon>Eukaryota</taxon>
        <taxon>Viridiplantae</taxon>
        <taxon>Streptophyta</taxon>
        <taxon>Embryophyta</taxon>
        <taxon>Tracheophyta</taxon>
        <taxon>Spermatophyta</taxon>
        <taxon>Magnoliopsida</taxon>
        <taxon>eudicotyledons</taxon>
        <taxon>Gunneridae</taxon>
        <taxon>Pentapetalae</taxon>
        <taxon>rosids</taxon>
        <taxon>fabids</taxon>
        <taxon>Fabales</taxon>
        <taxon>Fabaceae</taxon>
        <taxon>Papilionoideae</taxon>
        <taxon>50 kb inversion clade</taxon>
        <taxon>NPAAA clade</taxon>
        <taxon>indigoferoid/millettioid clade</taxon>
        <taxon>Phaseoleae</taxon>
        <taxon>Psophocarpus</taxon>
    </lineage>
</organism>